<accession>A0ACD3ADU0</accession>
<evidence type="ECO:0000313" key="2">
    <source>
        <dbReference type="Proteomes" id="UP000308600"/>
    </source>
</evidence>
<name>A0ACD3ADU0_9AGAR</name>
<dbReference type="EMBL" id="ML208505">
    <property type="protein sequence ID" value="TFK63774.1"/>
    <property type="molecule type" value="Genomic_DNA"/>
</dbReference>
<gene>
    <name evidence="1" type="ORF">BDN72DRAFT_881907</name>
</gene>
<keyword evidence="2" id="KW-1185">Reference proteome</keyword>
<dbReference type="Proteomes" id="UP000308600">
    <property type="component" value="Unassembled WGS sequence"/>
</dbReference>
<proteinExistence type="predicted"/>
<reference evidence="1 2" key="1">
    <citation type="journal article" date="2019" name="Nat. Ecol. Evol.">
        <title>Megaphylogeny resolves global patterns of mushroom evolution.</title>
        <authorList>
            <person name="Varga T."/>
            <person name="Krizsan K."/>
            <person name="Foldi C."/>
            <person name="Dima B."/>
            <person name="Sanchez-Garcia M."/>
            <person name="Sanchez-Ramirez S."/>
            <person name="Szollosi G.J."/>
            <person name="Szarkandi J.G."/>
            <person name="Papp V."/>
            <person name="Albert L."/>
            <person name="Andreopoulos W."/>
            <person name="Angelini C."/>
            <person name="Antonin V."/>
            <person name="Barry K.W."/>
            <person name="Bougher N.L."/>
            <person name="Buchanan P."/>
            <person name="Buyck B."/>
            <person name="Bense V."/>
            <person name="Catcheside P."/>
            <person name="Chovatia M."/>
            <person name="Cooper J."/>
            <person name="Damon W."/>
            <person name="Desjardin D."/>
            <person name="Finy P."/>
            <person name="Geml J."/>
            <person name="Haridas S."/>
            <person name="Hughes K."/>
            <person name="Justo A."/>
            <person name="Karasinski D."/>
            <person name="Kautmanova I."/>
            <person name="Kiss B."/>
            <person name="Kocsube S."/>
            <person name="Kotiranta H."/>
            <person name="LaButti K.M."/>
            <person name="Lechner B.E."/>
            <person name="Liimatainen K."/>
            <person name="Lipzen A."/>
            <person name="Lukacs Z."/>
            <person name="Mihaltcheva S."/>
            <person name="Morgado L.N."/>
            <person name="Niskanen T."/>
            <person name="Noordeloos M.E."/>
            <person name="Ohm R.A."/>
            <person name="Ortiz-Santana B."/>
            <person name="Ovrebo C."/>
            <person name="Racz N."/>
            <person name="Riley R."/>
            <person name="Savchenko A."/>
            <person name="Shiryaev A."/>
            <person name="Soop K."/>
            <person name="Spirin V."/>
            <person name="Szebenyi C."/>
            <person name="Tomsovsky M."/>
            <person name="Tulloss R.E."/>
            <person name="Uehling J."/>
            <person name="Grigoriev I.V."/>
            <person name="Vagvolgyi C."/>
            <person name="Papp T."/>
            <person name="Martin F.M."/>
            <person name="Miettinen O."/>
            <person name="Hibbett D.S."/>
            <person name="Nagy L.G."/>
        </authorList>
    </citation>
    <scope>NUCLEOTIDE SEQUENCE [LARGE SCALE GENOMIC DNA]</scope>
    <source>
        <strain evidence="1 2">NL-1719</strain>
    </source>
</reference>
<sequence length="549" mass="63124">MDYQVRPNLQTIDDIDREYEKTVKEIKRLQDKLQDLRTYRNQLVPISRLPIETLAEILSLTQELPFDSKNRSRGQVLTSTVSICRHWRHLVLSTPFFWNHIGINNLSWLECSLERSRDLPLVINLALGRRDPLDKEELETVSKMLSMLRPLLPRIRSFDFWNSPYSDVRFDLPGSPAWGAAERLETLALEGVDIPDSFLGRELPVLQNLSLDGCYFDWKKAFPFLGLNRLRIIQSGPRITSQALLHILRGIPSLEHLELENALRDDERRLQHHHQDDRVQLPFLRYMHLADADDYQIHNFFGGITIPSTARIYTGVDPKGNDDQTSIHTFSAVQNCLADHWSPIVLDISIACMTSLKIYETVPEVGRTIPTLHSEFTDICHNVIIEAAFIDFNFTNLTILDISSRRSGLSANTPTQVPRFHDTFGQLPHLRVLKTRKDATPPMVQHLFENVNSMHQPQAQSCPLSFQALEVLALERWKSESESSDYTYHQEHLISALELRASCNHPLQRLIFYIQDHQGVGLERDDASLQKFSESGLADSVEQLLHSEF</sequence>
<protein>
    <submittedName>
        <fullName evidence="1">Uncharacterized protein</fullName>
    </submittedName>
</protein>
<evidence type="ECO:0000313" key="1">
    <source>
        <dbReference type="EMBL" id="TFK63774.1"/>
    </source>
</evidence>
<organism evidence="1 2">
    <name type="scientific">Pluteus cervinus</name>
    <dbReference type="NCBI Taxonomy" id="181527"/>
    <lineage>
        <taxon>Eukaryota</taxon>
        <taxon>Fungi</taxon>
        <taxon>Dikarya</taxon>
        <taxon>Basidiomycota</taxon>
        <taxon>Agaricomycotina</taxon>
        <taxon>Agaricomycetes</taxon>
        <taxon>Agaricomycetidae</taxon>
        <taxon>Agaricales</taxon>
        <taxon>Pluteineae</taxon>
        <taxon>Pluteaceae</taxon>
        <taxon>Pluteus</taxon>
    </lineage>
</organism>